<sequence length="238" mass="24891">MSNGAETVLQFKGRMITVTILRLLAPGPEAVAAALDERFRDAPGLLSGLPTVLDLEALGEAPSGLDLKALQDLLRARGVPLIGLRDSGEAVRRLAAVGGLPVLKLDGGREVPRQESGSAARTASQAPTGSSQTLVVTQPVRSGQQVYARGGDLVLTAAVSAGAEVLADGHIHAYGPLRGRAMAGVVGDTGARIFCRRLDCEMVAIAGRYRLSEQITDAEREGPVQVRLEGDSLVIERL</sequence>
<feature type="domain" description="Septum formation inhibitor MinC C-terminal" evidence="8">
    <location>
        <begin position="135"/>
        <end position="236"/>
    </location>
</feature>
<dbReference type="InterPro" id="IPR013033">
    <property type="entry name" value="MinC"/>
</dbReference>
<dbReference type="NCBIfam" id="TIGR01222">
    <property type="entry name" value="minC"/>
    <property type="match status" value="1"/>
</dbReference>
<evidence type="ECO:0000259" key="9">
    <source>
        <dbReference type="Pfam" id="PF05209"/>
    </source>
</evidence>
<evidence type="ECO:0000256" key="5">
    <source>
        <dbReference type="ARBA" id="ARBA00025606"/>
    </source>
</evidence>
<evidence type="ECO:0000313" key="11">
    <source>
        <dbReference type="Proteomes" id="UP000189462"/>
    </source>
</evidence>
<dbReference type="Gene3D" id="3.30.70.260">
    <property type="match status" value="1"/>
</dbReference>
<evidence type="ECO:0000313" key="10">
    <source>
        <dbReference type="EMBL" id="OOG28682.1"/>
    </source>
</evidence>
<proteinExistence type="inferred from homology"/>
<dbReference type="STRING" id="108003.B1C78_01200"/>
<keyword evidence="2 6" id="KW-0132">Cell division</keyword>
<organism evidence="10 11">
    <name type="scientific">Thioalkalivibrio denitrificans</name>
    <dbReference type="NCBI Taxonomy" id="108003"/>
    <lineage>
        <taxon>Bacteria</taxon>
        <taxon>Pseudomonadati</taxon>
        <taxon>Pseudomonadota</taxon>
        <taxon>Gammaproteobacteria</taxon>
        <taxon>Chromatiales</taxon>
        <taxon>Ectothiorhodospiraceae</taxon>
        <taxon>Thioalkalivibrio</taxon>
    </lineage>
</organism>
<protein>
    <recommendedName>
        <fullName evidence="6">Probable septum site-determining protein MinC</fullName>
    </recommendedName>
</protein>
<keyword evidence="11" id="KW-1185">Reference proteome</keyword>
<dbReference type="AlphaFoldDB" id="A0A1V3NV56"/>
<comment type="subunit">
    <text evidence="6">Interacts with MinD and FtsZ.</text>
</comment>
<gene>
    <name evidence="6" type="primary">minC</name>
    <name evidence="10" type="ORF">B1C78_01200</name>
</gene>
<dbReference type="Pfam" id="PF05209">
    <property type="entry name" value="MinC_N"/>
    <property type="match status" value="1"/>
</dbReference>
<dbReference type="GO" id="GO:0000902">
    <property type="term" value="P:cell morphogenesis"/>
    <property type="evidence" value="ECO:0007669"/>
    <property type="project" value="InterPro"/>
</dbReference>
<feature type="region of interest" description="Disordered" evidence="7">
    <location>
        <begin position="108"/>
        <end position="132"/>
    </location>
</feature>
<evidence type="ECO:0000256" key="3">
    <source>
        <dbReference type="ARBA" id="ARBA00023210"/>
    </source>
</evidence>
<evidence type="ECO:0000256" key="6">
    <source>
        <dbReference type="HAMAP-Rule" id="MF_00267"/>
    </source>
</evidence>
<dbReference type="GO" id="GO:0000917">
    <property type="term" value="P:division septum assembly"/>
    <property type="evidence" value="ECO:0007669"/>
    <property type="project" value="UniProtKB-KW"/>
</dbReference>
<feature type="compositionally biased region" description="Polar residues" evidence="7">
    <location>
        <begin position="115"/>
        <end position="132"/>
    </location>
</feature>
<dbReference type="OrthoDB" id="9794530at2"/>
<evidence type="ECO:0000256" key="2">
    <source>
        <dbReference type="ARBA" id="ARBA00022618"/>
    </source>
</evidence>
<dbReference type="InterPro" id="IPR036145">
    <property type="entry name" value="MinC_C_sf"/>
</dbReference>
<dbReference type="SUPFAM" id="SSF63848">
    <property type="entry name" value="Cell-division inhibitor MinC, C-terminal domain"/>
    <property type="match status" value="1"/>
</dbReference>
<keyword evidence="3 6" id="KW-0717">Septation</keyword>
<keyword evidence="4 6" id="KW-0131">Cell cycle</keyword>
<dbReference type="Proteomes" id="UP000189462">
    <property type="component" value="Unassembled WGS sequence"/>
</dbReference>
<dbReference type="InterPro" id="IPR005526">
    <property type="entry name" value="Septum_form_inhib_MinC_C"/>
</dbReference>
<comment type="caution">
    <text evidence="10">The sequence shown here is derived from an EMBL/GenBank/DDBJ whole genome shotgun (WGS) entry which is preliminary data.</text>
</comment>
<dbReference type="Pfam" id="PF03775">
    <property type="entry name" value="MinC_C"/>
    <property type="match status" value="1"/>
</dbReference>
<dbReference type="EMBL" id="MVBK01000005">
    <property type="protein sequence ID" value="OOG28682.1"/>
    <property type="molecule type" value="Genomic_DNA"/>
</dbReference>
<dbReference type="PANTHER" id="PTHR34108:SF1">
    <property type="entry name" value="SEPTUM SITE-DETERMINING PROTEIN MINC"/>
    <property type="match status" value="1"/>
</dbReference>
<comment type="similarity">
    <text evidence="1 6">Belongs to the MinC family.</text>
</comment>
<feature type="domain" description="Septum formation inhibitor MinC N-terminal" evidence="9">
    <location>
        <begin position="9"/>
        <end position="79"/>
    </location>
</feature>
<evidence type="ECO:0000256" key="7">
    <source>
        <dbReference type="SAM" id="MobiDB-lite"/>
    </source>
</evidence>
<evidence type="ECO:0000256" key="1">
    <source>
        <dbReference type="ARBA" id="ARBA00006291"/>
    </source>
</evidence>
<evidence type="ECO:0000256" key="4">
    <source>
        <dbReference type="ARBA" id="ARBA00023306"/>
    </source>
</evidence>
<dbReference type="GO" id="GO:1901891">
    <property type="term" value="P:regulation of cell septum assembly"/>
    <property type="evidence" value="ECO:0007669"/>
    <property type="project" value="InterPro"/>
</dbReference>
<dbReference type="PANTHER" id="PTHR34108">
    <property type="entry name" value="SEPTUM SITE-DETERMINING PROTEIN MINC"/>
    <property type="match status" value="1"/>
</dbReference>
<dbReference type="InterPro" id="IPR007874">
    <property type="entry name" value="MinC_N"/>
</dbReference>
<name>A0A1V3NV56_9GAMM</name>
<dbReference type="Gene3D" id="2.160.20.70">
    <property type="match status" value="1"/>
</dbReference>
<accession>A0A1V3NV56</accession>
<evidence type="ECO:0000259" key="8">
    <source>
        <dbReference type="Pfam" id="PF03775"/>
    </source>
</evidence>
<dbReference type="RefSeq" id="WP_077277315.1">
    <property type="nucleotide sequence ID" value="NZ_MVBK01000005.1"/>
</dbReference>
<dbReference type="InterPro" id="IPR016098">
    <property type="entry name" value="CAP/MinC_C"/>
</dbReference>
<dbReference type="GO" id="GO:0051302">
    <property type="term" value="P:regulation of cell division"/>
    <property type="evidence" value="ECO:0007669"/>
    <property type="project" value="InterPro"/>
</dbReference>
<dbReference type="HAMAP" id="MF_00267">
    <property type="entry name" value="MinC"/>
    <property type="match status" value="1"/>
</dbReference>
<comment type="function">
    <text evidence="5 6">Cell division inhibitor that blocks the formation of polar Z ring septums. Rapidly oscillates between the poles of the cell to destabilize FtsZ filaments that have formed before they mature into polar Z rings. Prevents FtsZ polymerization.</text>
</comment>
<reference evidence="10 11" key="1">
    <citation type="submission" date="2017-02" db="EMBL/GenBank/DDBJ databases">
        <title>Genomic diversity within the haloalkaliphilic genus Thioalkalivibrio.</title>
        <authorList>
            <person name="Ahn A.-C."/>
            <person name="Meier-Kolthoff J."/>
            <person name="Overmars L."/>
            <person name="Richter M."/>
            <person name="Woyke T."/>
            <person name="Sorokin D.Y."/>
            <person name="Muyzer G."/>
        </authorList>
    </citation>
    <scope>NUCLEOTIDE SEQUENCE [LARGE SCALE GENOMIC DNA]</scope>
    <source>
        <strain evidence="10 11">ALJD</strain>
    </source>
</reference>